<dbReference type="Proteomes" id="UP000030019">
    <property type="component" value="Unassembled WGS sequence"/>
</dbReference>
<dbReference type="EMBL" id="JPEN01000036">
    <property type="protein sequence ID" value="KGM37753.1"/>
    <property type="molecule type" value="Genomic_DNA"/>
</dbReference>
<reference evidence="1 2" key="1">
    <citation type="submission" date="2014-06" db="EMBL/GenBank/DDBJ databases">
        <authorList>
            <person name="Teng J.L."/>
            <person name="Huang Y."/>
            <person name="Tse H."/>
            <person name="Lau S.K."/>
            <person name="Woo P.C."/>
        </authorList>
    </citation>
    <scope>NUCLEOTIDE SEQUENCE [LARGE SCALE GENOMIC DNA]</scope>
    <source>
        <strain evidence="1 2">HKU4</strain>
    </source>
</reference>
<gene>
    <name evidence="1" type="ORF">SSIN_0451</name>
</gene>
<accession>A0A0A0DIP8</accession>
<name>A0A0A0DIP8_9STRE</name>
<evidence type="ECO:0000313" key="2">
    <source>
        <dbReference type="Proteomes" id="UP000030019"/>
    </source>
</evidence>
<organism evidence="1 2">
    <name type="scientific">Streptococcus sinensis</name>
    <dbReference type="NCBI Taxonomy" id="176090"/>
    <lineage>
        <taxon>Bacteria</taxon>
        <taxon>Bacillati</taxon>
        <taxon>Bacillota</taxon>
        <taxon>Bacilli</taxon>
        <taxon>Lactobacillales</taxon>
        <taxon>Streptococcaceae</taxon>
        <taxon>Streptococcus</taxon>
    </lineage>
</organism>
<proteinExistence type="predicted"/>
<protein>
    <submittedName>
        <fullName evidence="1">Uncharacterized protein</fullName>
    </submittedName>
</protein>
<evidence type="ECO:0000313" key="1">
    <source>
        <dbReference type="EMBL" id="KGM37753.1"/>
    </source>
</evidence>
<comment type="caution">
    <text evidence="1">The sequence shown here is derived from an EMBL/GenBank/DDBJ whole genome shotgun (WGS) entry which is preliminary data.</text>
</comment>
<sequence>MMIFALFSPFYGFIVLIMSMAEFTKKVFFQPKSKALTLIRGEK</sequence>
<dbReference type="AlphaFoldDB" id="A0A0A0DIP8"/>
<keyword evidence="2" id="KW-1185">Reference proteome</keyword>